<dbReference type="EMBL" id="JAAMPI010000059">
    <property type="protein sequence ID" value="KAF4636575.1"/>
    <property type="molecule type" value="Genomic_DNA"/>
</dbReference>
<dbReference type="InterPro" id="IPR054476">
    <property type="entry name" value="Ltn1_N"/>
</dbReference>
<proteinExistence type="inferred from homology"/>
<evidence type="ECO:0000256" key="3">
    <source>
        <dbReference type="SAM" id="MobiDB-lite"/>
    </source>
</evidence>
<dbReference type="GO" id="GO:0072344">
    <property type="term" value="P:rescue of stalled ribosome"/>
    <property type="evidence" value="ECO:0007669"/>
    <property type="project" value="UniProtKB-UniRule"/>
</dbReference>
<dbReference type="Pfam" id="PF23280">
    <property type="entry name" value="TPR_26"/>
    <property type="match status" value="1"/>
</dbReference>
<dbReference type="GO" id="GO:0043023">
    <property type="term" value="F:ribosomal large subunit binding"/>
    <property type="evidence" value="ECO:0007669"/>
    <property type="project" value="TreeGrafter"/>
</dbReference>
<reference evidence="8 9" key="1">
    <citation type="submission" date="2020-03" db="EMBL/GenBank/DDBJ databases">
        <title>Draft Genome Sequence of Cudoniella acicularis.</title>
        <authorList>
            <person name="Buettner E."/>
            <person name="Kellner H."/>
        </authorList>
    </citation>
    <scope>NUCLEOTIDE SEQUENCE [LARGE SCALE GENOMIC DNA]</scope>
    <source>
        <strain evidence="8 9">DSM 108380</strain>
    </source>
</reference>
<dbReference type="PANTHER" id="PTHR12389:SF0">
    <property type="entry name" value="E3 UBIQUITIN-PROTEIN LIGASE LISTERIN"/>
    <property type="match status" value="1"/>
</dbReference>
<evidence type="ECO:0000256" key="2">
    <source>
        <dbReference type="SAM" id="Coils"/>
    </source>
</evidence>
<organism evidence="8 9">
    <name type="scientific">Cudoniella acicularis</name>
    <dbReference type="NCBI Taxonomy" id="354080"/>
    <lineage>
        <taxon>Eukaryota</taxon>
        <taxon>Fungi</taxon>
        <taxon>Dikarya</taxon>
        <taxon>Ascomycota</taxon>
        <taxon>Pezizomycotina</taxon>
        <taxon>Leotiomycetes</taxon>
        <taxon>Helotiales</taxon>
        <taxon>Tricladiaceae</taxon>
        <taxon>Cudoniella</taxon>
    </lineage>
</organism>
<feature type="domain" description="E3 ubiquitin-protein ligase listerin N-terminal" evidence="4">
    <location>
        <begin position="46"/>
        <end position="359"/>
    </location>
</feature>
<feature type="coiled-coil region" evidence="2">
    <location>
        <begin position="1202"/>
        <end position="1229"/>
    </location>
</feature>
<dbReference type="InterPro" id="IPR054478">
    <property type="entry name" value="LTN1_UBC"/>
</dbReference>
<feature type="domain" description="E3 ubiquitin-protein ligase listerin tetratricopeptide repeats region" evidence="7">
    <location>
        <begin position="606"/>
        <end position="779"/>
    </location>
</feature>
<dbReference type="InterPro" id="IPR054477">
    <property type="entry name" value="LTN1_E3_ligase_6th"/>
</dbReference>
<dbReference type="Proteomes" id="UP000566819">
    <property type="component" value="Unassembled WGS sequence"/>
</dbReference>
<sequence>MSKRQFKTHASSSRAAPATGFGGFGSTSTRSVLSYVAELPDLSTVSDPNVVVAFKNLSKSDSTTKTKALEVLQEYVARHPNNEGGGTEDPILEAWVKFYPRVSIHNNRRVREQAHNLQLMLLKSARKRMEKHIPDTVGSWLAGCYDKDNFVARAAQNGISSFLDTDKKVVAFWTRCQPRILDYAEEAINETSESLSDERNTSADDAQALYLRVVGSSISLVTNLLLKLKSGDIQKHQETYESFLQNKKLWALAYSEDPFVRKIVDHLLIVCLENQPQVLEPMLERLSHSFIAKALRSPQSTSSLQLLQALGKLTTRFPEVWTSAYTDKESSFRRLRSFVQKGSQGGPPEYWLSLQELLHLLPADTIPSDKAPSIDFLKSFKDAIEGREEPRQHAEQAWLSYFDAIGIITKRITDSSVRAEIFQEAIYSILESHLAGETGRNPVTNLALVKACFLWASNKDLKPQDSLPFQLQKLANAFIARSLTSAHTGPEESESHKQGQRKIIGEAHRWFSLLAEILNFKGSDDVAELMMLPSRGIFNSAVRTVISEDGRPYSAAATVEITLRLTPSVVEDSPEIVESFKSLVKNHLSKPQMITSPSSRHLVSLLYLFRSMPHQEAEFEKAWRSTIDSLLQVSADSSTLKVFTALLANDAASEPSQSYPELQRLLLDASARALEGDSGARSLFETAIAFNCYSEAASATLVDQVLQNSNPKDISSHSGKLDQAFKTLEFISTHKPDLLDQDKHIHIALITMLLEITEISDKALASRAFTLKTVVEKASKSSSQANQSSTLDMIRWNLELEPSSPRILLIETLVQQAKSFKNDSDSSVPAEAFFPDPEKWSGVLNPTLILPPSPALGTMRPFAGCVFLADASSANPTSKNMLGSVESKTFPVALRMALYTSNLVDDVNLLLRLPMDLLLEILHSLLLSSEIVNDQLDLLEAGEFPEWAADDDDEMDELKTLVSNTHLGKLINGAKQWQHCSSSEQLRSEDPSLTVRALIDKLVQTTKSGPGEYYATKALSHLIANLVDAHGWDAVVGDSWLSGTKILSSTAKDVLGATAILTGLGTNLEISRVANNFCNRLISDVAGASATSDKALVLIISLNAALMVYQEDEIPVAKNRIIFAVKQILSWTETLATTNTQLSSEVCRVLQSLLPAMKDVYGTYWESTLDFCISIWESSEGGQLSDENLPMIGMSLKLYSILQKIEDPNDDLEDALTNYKQKVSESLINLLKLRRAKDHQPLQFVDTLLLRQLRGIPVDLVEELSEFYPLLASDNRNLQSAAYDVLHRALLSFQQQISVEAVLEGKDARLPDELLSLLLDPPSYTDFSDEVLEDFPTYVRGYLLSWHLVYDSYSNASFKVRNDYSQILKSENYIGPLLSFLFDALGISAGKSINLEKQRIDSTAIREYDMWAVIDSESAKYDMRRLLVNLYYSCLKFTPNLVKAWWLDCRSKQTSIAVNAWTEEFFSPILIQEAKEDVSKWADEQEAASEDEKNLIIKVSKNTPYIQAGYEIDEMMMQIIIFLPDNYPLQGVDVRGGNRVAVKEKTWNSWLITTQGVMTFNNGSIIDAGDEHGDMNLGAPQRQDDWKIIVHLFVSFIELIVPSREFIVVLNFTFGDGDSKAKGSFSSRDIMVNKDESSLETNSACLQTSGSQDLLPTKNHSPFMSLPVEVRRLIYTYIVPDDDIRI</sequence>
<dbReference type="Pfam" id="PF22999">
    <property type="entry name" value="LTN1_E3_ligase_6th"/>
    <property type="match status" value="1"/>
</dbReference>
<dbReference type="SUPFAM" id="SSF48371">
    <property type="entry name" value="ARM repeat"/>
    <property type="match status" value="1"/>
</dbReference>
<dbReference type="GO" id="GO:1990116">
    <property type="term" value="P:ribosome-associated ubiquitin-dependent protein catabolic process"/>
    <property type="evidence" value="ECO:0007669"/>
    <property type="project" value="UniProtKB-UniRule"/>
</dbReference>
<feature type="domain" description="E3 ubiquitin-protein ligase listerin ubiquitin conjugating" evidence="6">
    <location>
        <begin position="1497"/>
        <end position="1568"/>
    </location>
</feature>
<feature type="domain" description="E3 ubiquitin-protein ligase listerin HEAT repeat region" evidence="5">
    <location>
        <begin position="1258"/>
        <end position="1478"/>
    </location>
</feature>
<dbReference type="InterPro" id="IPR039795">
    <property type="entry name" value="LTN1/Rkr1"/>
</dbReference>
<comment type="function">
    <text evidence="1">E3 ubiquitin-protein ligase. Component of the ribosome quality control complex (RQC), a ribosome-associated complex that mediates ubiquitination and extraction of incompletely synthesized nascent chains for proteasomal degradation.</text>
</comment>
<comment type="subunit">
    <text evidence="1">Component of the ribosome quality control complex (RQC).</text>
</comment>
<keyword evidence="9" id="KW-1185">Reference proteome</keyword>
<comment type="pathway">
    <text evidence="1">Protein modification; protein ubiquitination.</text>
</comment>
<dbReference type="InterPro" id="IPR016024">
    <property type="entry name" value="ARM-type_fold"/>
</dbReference>
<dbReference type="UniPathway" id="UPA00143"/>
<evidence type="ECO:0000259" key="6">
    <source>
        <dbReference type="Pfam" id="PF23009"/>
    </source>
</evidence>
<dbReference type="EC" id="2.3.2.27" evidence="1"/>
<dbReference type="OrthoDB" id="6108at2759"/>
<comment type="caution">
    <text evidence="8">The sequence shown here is derived from an EMBL/GenBank/DDBJ whole genome shotgun (WGS) entry which is preliminary data.</text>
</comment>
<evidence type="ECO:0000256" key="1">
    <source>
        <dbReference type="RuleBase" id="RU367090"/>
    </source>
</evidence>
<keyword evidence="1" id="KW-0862">Zinc</keyword>
<evidence type="ECO:0000259" key="4">
    <source>
        <dbReference type="Pfam" id="PF22958"/>
    </source>
</evidence>
<dbReference type="Pfam" id="PF22958">
    <property type="entry name" value="Ltn1_1st"/>
    <property type="match status" value="1"/>
</dbReference>
<evidence type="ECO:0000259" key="7">
    <source>
        <dbReference type="Pfam" id="PF23280"/>
    </source>
</evidence>
<keyword evidence="1" id="KW-0808">Transferase</keyword>
<comment type="similarity">
    <text evidence="1">Belongs to the LTN1 family.</text>
</comment>
<dbReference type="GO" id="GO:1990112">
    <property type="term" value="C:RQC complex"/>
    <property type="evidence" value="ECO:0007669"/>
    <property type="project" value="UniProtKB-UniRule"/>
</dbReference>
<keyword evidence="2" id="KW-0175">Coiled coil</keyword>
<dbReference type="GO" id="GO:0005829">
    <property type="term" value="C:cytosol"/>
    <property type="evidence" value="ECO:0007669"/>
    <property type="project" value="UniProtKB-UniRule"/>
</dbReference>
<keyword evidence="1" id="KW-0833">Ubl conjugation pathway</keyword>
<dbReference type="InterPro" id="IPR057030">
    <property type="entry name" value="TPR_Rkr-1"/>
</dbReference>
<keyword evidence="1" id="KW-0863">Zinc-finger</keyword>
<evidence type="ECO:0000313" key="9">
    <source>
        <dbReference type="Proteomes" id="UP000566819"/>
    </source>
</evidence>
<dbReference type="GO" id="GO:0016567">
    <property type="term" value="P:protein ubiquitination"/>
    <property type="evidence" value="ECO:0007669"/>
    <property type="project" value="UniProtKB-UniPathway"/>
</dbReference>
<dbReference type="GO" id="GO:0008270">
    <property type="term" value="F:zinc ion binding"/>
    <property type="evidence" value="ECO:0007669"/>
    <property type="project" value="UniProtKB-KW"/>
</dbReference>
<dbReference type="PANTHER" id="PTHR12389">
    <property type="entry name" value="ZINC FINGER PROTEIN 294"/>
    <property type="match status" value="1"/>
</dbReference>
<comment type="catalytic activity">
    <reaction evidence="1">
        <text>S-ubiquitinyl-[E2 ubiquitin-conjugating enzyme]-L-cysteine + [acceptor protein]-L-lysine = [E2 ubiquitin-conjugating enzyme]-L-cysteine + N(6)-ubiquitinyl-[acceptor protein]-L-lysine.</text>
        <dbReference type="EC" id="2.3.2.27"/>
    </reaction>
</comment>
<evidence type="ECO:0000313" key="8">
    <source>
        <dbReference type="EMBL" id="KAF4636575.1"/>
    </source>
</evidence>
<feature type="region of interest" description="Disordered" evidence="3">
    <location>
        <begin position="1"/>
        <end position="21"/>
    </location>
</feature>
<evidence type="ECO:0000259" key="5">
    <source>
        <dbReference type="Pfam" id="PF22999"/>
    </source>
</evidence>
<gene>
    <name evidence="8" type="ORF">G7Y89_g1514</name>
</gene>
<protein>
    <recommendedName>
        <fullName evidence="1">E3 ubiquitin-protein ligase listerin</fullName>
        <ecNumber evidence="1">2.3.2.27</ecNumber>
    </recommendedName>
    <alternativeName>
        <fullName evidence="1">RING-type E3 ubiquitin transferase listerin</fullName>
    </alternativeName>
</protein>
<dbReference type="Pfam" id="PF23009">
    <property type="entry name" value="UBC_like"/>
    <property type="match status" value="1"/>
</dbReference>
<keyword evidence="1" id="KW-0479">Metal-binding</keyword>
<accession>A0A8H4RV45</accession>
<name>A0A8H4RV45_9HELO</name>
<dbReference type="GO" id="GO:0061630">
    <property type="term" value="F:ubiquitin protein ligase activity"/>
    <property type="evidence" value="ECO:0007669"/>
    <property type="project" value="UniProtKB-UniRule"/>
</dbReference>